<feature type="transmembrane region" description="Helical" evidence="10">
    <location>
        <begin position="142"/>
        <end position="167"/>
    </location>
</feature>
<feature type="transmembrane region" description="Helical" evidence="10">
    <location>
        <begin position="304"/>
        <end position="327"/>
    </location>
</feature>
<comment type="similarity">
    <text evidence="9">Belongs to the binding-protein-dependent transport system permease family. OppBC subfamily.</text>
</comment>
<keyword evidence="5" id="KW-0571">Peptide transport</keyword>
<evidence type="ECO:0000256" key="4">
    <source>
        <dbReference type="ARBA" id="ARBA00022692"/>
    </source>
</evidence>
<dbReference type="GO" id="GO:0005886">
    <property type="term" value="C:plasma membrane"/>
    <property type="evidence" value="ECO:0007669"/>
    <property type="project" value="UniProtKB-SubCell"/>
</dbReference>
<feature type="transmembrane region" description="Helical" evidence="10">
    <location>
        <begin position="259"/>
        <end position="284"/>
    </location>
</feature>
<feature type="domain" description="ABC transmembrane type-1" evidence="11">
    <location>
        <begin position="138"/>
        <end position="327"/>
    </location>
</feature>
<evidence type="ECO:0000259" key="11">
    <source>
        <dbReference type="PROSITE" id="PS50928"/>
    </source>
</evidence>
<feature type="transmembrane region" description="Helical" evidence="10">
    <location>
        <begin position="187"/>
        <end position="214"/>
    </location>
</feature>
<keyword evidence="2 10" id="KW-0813">Transport</keyword>
<dbReference type="OrthoDB" id="9797472at2"/>
<dbReference type="RefSeq" id="WP_089939068.1">
    <property type="nucleotide sequence ID" value="NZ_CAKOEX010000006.1"/>
</dbReference>
<evidence type="ECO:0000256" key="9">
    <source>
        <dbReference type="ARBA" id="ARBA00024202"/>
    </source>
</evidence>
<sequence length="341" mass="37259">MTKMNEAFAVVGILNQHAGENINKPTLSFWQDAWRRLKKNKVAVVSMWLLIGMLLFAMVSSFFVSQNQANAFNTNEVTRYKNLPPNIGLPIPGWNGQSKQPVSSDTTNPYEQNDVSQHYLFGTDTLGRSIAKRVIVGLRISLLVAIAATFIDLLIGVSYGVFSAWRGGWVDMVMQRIIEIISSIPNLVVVTMLALVLGSGVTSIIIAIALTNWVNMARLVRSMTLSLKEQDFVLAAQNLGESPVKIALKHLIPNMTGTIIVQIMMTVPSAIIFEAVLSAIGLGVKPPTASLGSLISDAQNMLQFYPYQILIPSAILVIVSLAFILLGDGLRDAFDPRSSEE</sequence>
<dbReference type="GO" id="GO:0015833">
    <property type="term" value="P:peptide transport"/>
    <property type="evidence" value="ECO:0007669"/>
    <property type="project" value="UniProtKB-KW"/>
</dbReference>
<proteinExistence type="inferred from homology"/>
<name>A0A2U1D9C3_9LACO</name>
<evidence type="ECO:0000256" key="1">
    <source>
        <dbReference type="ARBA" id="ARBA00004651"/>
    </source>
</evidence>
<dbReference type="GO" id="GO:0015031">
    <property type="term" value="P:protein transport"/>
    <property type="evidence" value="ECO:0007669"/>
    <property type="project" value="UniProtKB-KW"/>
</dbReference>
<dbReference type="PANTHER" id="PTHR43386:SF24">
    <property type="entry name" value="OLIGOPEPTIDE TRANSPORT SYSTEM PERMEASE PROTEIN AMID"/>
    <property type="match status" value="1"/>
</dbReference>
<keyword evidence="8 10" id="KW-0472">Membrane</keyword>
<dbReference type="Pfam" id="PF00528">
    <property type="entry name" value="BPD_transp_1"/>
    <property type="match status" value="1"/>
</dbReference>
<dbReference type="InterPro" id="IPR035906">
    <property type="entry name" value="MetI-like_sf"/>
</dbReference>
<evidence type="ECO:0000313" key="13">
    <source>
        <dbReference type="Proteomes" id="UP000245433"/>
    </source>
</evidence>
<dbReference type="Gene3D" id="1.10.3720.10">
    <property type="entry name" value="MetI-like"/>
    <property type="match status" value="1"/>
</dbReference>
<dbReference type="PROSITE" id="PS50928">
    <property type="entry name" value="ABC_TM1"/>
    <property type="match status" value="1"/>
</dbReference>
<dbReference type="Pfam" id="PF12911">
    <property type="entry name" value="OppC_N"/>
    <property type="match status" value="1"/>
</dbReference>
<feature type="transmembrane region" description="Helical" evidence="10">
    <location>
        <begin position="42"/>
        <end position="64"/>
    </location>
</feature>
<keyword evidence="3" id="KW-1003">Cell membrane</keyword>
<dbReference type="InterPro" id="IPR000515">
    <property type="entry name" value="MetI-like"/>
</dbReference>
<keyword evidence="13" id="KW-1185">Reference proteome</keyword>
<dbReference type="PANTHER" id="PTHR43386">
    <property type="entry name" value="OLIGOPEPTIDE TRANSPORT SYSTEM PERMEASE PROTEIN APPC"/>
    <property type="match status" value="1"/>
</dbReference>
<evidence type="ECO:0000256" key="10">
    <source>
        <dbReference type="RuleBase" id="RU363032"/>
    </source>
</evidence>
<keyword evidence="4 10" id="KW-0812">Transmembrane</keyword>
<dbReference type="AlphaFoldDB" id="A0A2U1D9C3"/>
<gene>
    <name evidence="12" type="ORF">C7384_10423</name>
</gene>
<protein>
    <submittedName>
        <fullName evidence="12">Oligopeptide transport system permease protein</fullName>
    </submittedName>
</protein>
<organism evidence="12 13">
    <name type="scientific">Convivina intestini</name>
    <dbReference type="NCBI Taxonomy" id="1505726"/>
    <lineage>
        <taxon>Bacteria</taxon>
        <taxon>Bacillati</taxon>
        <taxon>Bacillota</taxon>
        <taxon>Bacilli</taxon>
        <taxon>Lactobacillales</taxon>
        <taxon>Lactobacillaceae</taxon>
        <taxon>Convivina</taxon>
    </lineage>
</organism>
<dbReference type="InterPro" id="IPR050366">
    <property type="entry name" value="BP-dependent_transpt_permease"/>
</dbReference>
<keyword evidence="7 10" id="KW-1133">Transmembrane helix</keyword>
<dbReference type="InterPro" id="IPR025966">
    <property type="entry name" value="OppC_N"/>
</dbReference>
<dbReference type="SUPFAM" id="SSF161098">
    <property type="entry name" value="MetI-like"/>
    <property type="match status" value="1"/>
</dbReference>
<keyword evidence="6" id="KW-0653">Protein transport</keyword>
<comment type="subcellular location">
    <subcellularLocation>
        <location evidence="1 10">Cell membrane</location>
        <topology evidence="1 10">Multi-pass membrane protein</topology>
    </subcellularLocation>
</comment>
<evidence type="ECO:0000256" key="8">
    <source>
        <dbReference type="ARBA" id="ARBA00023136"/>
    </source>
</evidence>
<evidence type="ECO:0000256" key="7">
    <source>
        <dbReference type="ARBA" id="ARBA00022989"/>
    </source>
</evidence>
<accession>A0A2U1D9C3</accession>
<reference evidence="12 13" key="1">
    <citation type="submission" date="2018-04" db="EMBL/GenBank/DDBJ databases">
        <title>Genomic Encyclopedia of Type Strains, Phase IV (KMG-IV): sequencing the most valuable type-strain genomes for metagenomic binning, comparative biology and taxonomic classification.</title>
        <authorList>
            <person name="Goeker M."/>
        </authorList>
    </citation>
    <scope>NUCLEOTIDE SEQUENCE [LARGE SCALE GENOMIC DNA]</scope>
    <source>
        <strain evidence="12 13">DSM 28795</strain>
    </source>
</reference>
<evidence type="ECO:0000256" key="5">
    <source>
        <dbReference type="ARBA" id="ARBA00022856"/>
    </source>
</evidence>
<dbReference type="CDD" id="cd06261">
    <property type="entry name" value="TM_PBP2"/>
    <property type="match status" value="1"/>
</dbReference>
<comment type="caution">
    <text evidence="12">The sequence shown here is derived from an EMBL/GenBank/DDBJ whole genome shotgun (WGS) entry which is preliminary data.</text>
</comment>
<evidence type="ECO:0000256" key="6">
    <source>
        <dbReference type="ARBA" id="ARBA00022927"/>
    </source>
</evidence>
<dbReference type="Proteomes" id="UP000245433">
    <property type="component" value="Unassembled WGS sequence"/>
</dbReference>
<evidence type="ECO:0000256" key="2">
    <source>
        <dbReference type="ARBA" id="ARBA00022448"/>
    </source>
</evidence>
<evidence type="ECO:0000313" key="12">
    <source>
        <dbReference type="EMBL" id="PVY84280.1"/>
    </source>
</evidence>
<dbReference type="EMBL" id="QEKT01000004">
    <property type="protein sequence ID" value="PVY84280.1"/>
    <property type="molecule type" value="Genomic_DNA"/>
</dbReference>
<dbReference type="GO" id="GO:0055085">
    <property type="term" value="P:transmembrane transport"/>
    <property type="evidence" value="ECO:0007669"/>
    <property type="project" value="InterPro"/>
</dbReference>
<evidence type="ECO:0000256" key="3">
    <source>
        <dbReference type="ARBA" id="ARBA00022475"/>
    </source>
</evidence>